<evidence type="ECO:0000256" key="2">
    <source>
        <dbReference type="ARBA" id="ARBA00012393"/>
    </source>
</evidence>
<dbReference type="GO" id="GO:0003919">
    <property type="term" value="F:FMN adenylyltransferase activity"/>
    <property type="evidence" value="ECO:0007669"/>
    <property type="project" value="UniProtKB-EC"/>
</dbReference>
<keyword evidence="8" id="KW-0274">FAD</keyword>
<evidence type="ECO:0000313" key="12">
    <source>
        <dbReference type="Proteomes" id="UP001188597"/>
    </source>
</evidence>
<reference evidence="11" key="1">
    <citation type="submission" date="2022-12" db="EMBL/GenBank/DDBJ databases">
        <title>Draft genome assemblies for two species of Escallonia (Escalloniales).</title>
        <authorList>
            <person name="Chanderbali A."/>
            <person name="Dervinis C."/>
            <person name="Anghel I."/>
            <person name="Soltis D."/>
            <person name="Soltis P."/>
            <person name="Zapata F."/>
        </authorList>
    </citation>
    <scope>NUCLEOTIDE SEQUENCE</scope>
    <source>
        <strain evidence="11">UCBG64.0493</strain>
        <tissue evidence="11">Leaf</tissue>
    </source>
</reference>
<dbReference type="Proteomes" id="UP001188597">
    <property type="component" value="Unassembled WGS sequence"/>
</dbReference>
<keyword evidence="12" id="KW-1185">Reference proteome</keyword>
<comment type="pathway">
    <text evidence="1">Cofactor biosynthesis; FAD biosynthesis; FAD from FMN: step 1/1.</text>
</comment>
<keyword evidence="4" id="KW-0288">FMN</keyword>
<feature type="domain" description="FAD synthetase" evidence="10">
    <location>
        <begin position="76"/>
        <end position="142"/>
    </location>
</feature>
<keyword evidence="6" id="KW-0548">Nucleotidyltransferase</keyword>
<sequence>MLFTSVIANLQSKQQKLVSLFFCPLLEWQKSLAGNLDPTNAKSFVHPRIITFSNLNRPLRFGSGEEKCVVMARQVEFSKVRSLTPRQFVEKLSKELGVRGVVAGENYRFGYRAAGDASDLVKLCKEYGLGAYIINPVMDKSQDSGDIDPSGSKEQGQVSSTRVRYALAKGDMKYVTELLGRQHRLMLMVNDQERFTRDGSRVSVPKSCLLNLPPKEGLYQNCSLIIGDGNFAACKVVIDTTHIHLELDELATCIYITSQDFRCLSIDFGESTD</sequence>
<dbReference type="GO" id="GO:0005524">
    <property type="term" value="F:ATP binding"/>
    <property type="evidence" value="ECO:0007669"/>
    <property type="project" value="UniProtKB-KW"/>
</dbReference>
<evidence type="ECO:0000256" key="4">
    <source>
        <dbReference type="ARBA" id="ARBA00022643"/>
    </source>
</evidence>
<evidence type="ECO:0000256" key="9">
    <source>
        <dbReference type="ARBA" id="ARBA00022840"/>
    </source>
</evidence>
<evidence type="ECO:0000256" key="5">
    <source>
        <dbReference type="ARBA" id="ARBA00022679"/>
    </source>
</evidence>
<evidence type="ECO:0000313" key="11">
    <source>
        <dbReference type="EMBL" id="KAK3033691.1"/>
    </source>
</evidence>
<dbReference type="EC" id="2.7.7.2" evidence="2"/>
<keyword evidence="9" id="KW-0067">ATP-binding</keyword>
<keyword evidence="3" id="KW-0285">Flavoprotein</keyword>
<evidence type="ECO:0000256" key="7">
    <source>
        <dbReference type="ARBA" id="ARBA00022741"/>
    </source>
</evidence>
<protein>
    <recommendedName>
        <fullName evidence="2">FAD synthase</fullName>
        <ecNumber evidence="2">2.7.7.2</ecNumber>
    </recommendedName>
</protein>
<proteinExistence type="predicted"/>
<dbReference type="EMBL" id="JAVXUP010000225">
    <property type="protein sequence ID" value="KAK3033691.1"/>
    <property type="molecule type" value="Genomic_DNA"/>
</dbReference>
<dbReference type="GO" id="GO:0009231">
    <property type="term" value="P:riboflavin biosynthetic process"/>
    <property type="evidence" value="ECO:0007669"/>
    <property type="project" value="InterPro"/>
</dbReference>
<dbReference type="Pfam" id="PF06574">
    <property type="entry name" value="FAD_syn"/>
    <property type="match status" value="1"/>
</dbReference>
<dbReference type="SUPFAM" id="SSF52374">
    <property type="entry name" value="Nucleotidylyl transferase"/>
    <property type="match status" value="1"/>
</dbReference>
<evidence type="ECO:0000259" key="10">
    <source>
        <dbReference type="Pfam" id="PF06574"/>
    </source>
</evidence>
<name>A0AA89BJ53_9ASTE</name>
<gene>
    <name evidence="11" type="ORF">RJ639_033915</name>
</gene>
<evidence type="ECO:0000256" key="3">
    <source>
        <dbReference type="ARBA" id="ARBA00022630"/>
    </source>
</evidence>
<keyword evidence="7" id="KW-0547">Nucleotide-binding</keyword>
<accession>A0AA89BJ53</accession>
<comment type="caution">
    <text evidence="11">The sequence shown here is derived from an EMBL/GenBank/DDBJ whole genome shotgun (WGS) entry which is preliminary data.</text>
</comment>
<organism evidence="11 12">
    <name type="scientific">Escallonia herrerae</name>
    <dbReference type="NCBI Taxonomy" id="1293975"/>
    <lineage>
        <taxon>Eukaryota</taxon>
        <taxon>Viridiplantae</taxon>
        <taxon>Streptophyta</taxon>
        <taxon>Embryophyta</taxon>
        <taxon>Tracheophyta</taxon>
        <taxon>Spermatophyta</taxon>
        <taxon>Magnoliopsida</taxon>
        <taxon>eudicotyledons</taxon>
        <taxon>Gunneridae</taxon>
        <taxon>Pentapetalae</taxon>
        <taxon>asterids</taxon>
        <taxon>campanulids</taxon>
        <taxon>Escalloniales</taxon>
        <taxon>Escalloniaceae</taxon>
        <taxon>Escallonia</taxon>
    </lineage>
</organism>
<evidence type="ECO:0000256" key="8">
    <source>
        <dbReference type="ARBA" id="ARBA00022827"/>
    </source>
</evidence>
<dbReference type="AlphaFoldDB" id="A0AA89BJ53"/>
<dbReference type="InterPro" id="IPR014729">
    <property type="entry name" value="Rossmann-like_a/b/a_fold"/>
</dbReference>
<keyword evidence="5" id="KW-0808">Transferase</keyword>
<evidence type="ECO:0000256" key="6">
    <source>
        <dbReference type="ARBA" id="ARBA00022695"/>
    </source>
</evidence>
<dbReference type="InterPro" id="IPR015864">
    <property type="entry name" value="FAD_synthase"/>
</dbReference>
<dbReference type="Gene3D" id="3.40.50.620">
    <property type="entry name" value="HUPs"/>
    <property type="match status" value="1"/>
</dbReference>
<evidence type="ECO:0000256" key="1">
    <source>
        <dbReference type="ARBA" id="ARBA00004726"/>
    </source>
</evidence>